<sequence>MACGSAHISKADSLALGAVQIMLGIFNVLMWYFLLVLYMGQIKGVFGKYEPLTYKTGCTLWGVFFITSGVCIVKTAKNPTRTLIMSSLGLDLLCIIVSLAALILTIVELSSFRSVSYKNYGQAKLGREVSRLLVIVYLLEMAIALTHSIYMCGSMSRRHGTVSTPVTEEAETTF</sequence>
<feature type="transmembrane region" description="Helical" evidence="6">
    <location>
        <begin position="88"/>
        <end position="109"/>
    </location>
</feature>
<dbReference type="InterPro" id="IPR030417">
    <property type="entry name" value="MS4A"/>
</dbReference>
<feature type="transmembrane region" description="Helical" evidence="6">
    <location>
        <begin position="59"/>
        <end position="76"/>
    </location>
</feature>
<dbReference type="OrthoDB" id="9451513at2759"/>
<evidence type="ECO:0000256" key="1">
    <source>
        <dbReference type="ARBA" id="ARBA00004141"/>
    </source>
</evidence>
<evidence type="ECO:0000256" key="5">
    <source>
        <dbReference type="ARBA" id="ARBA00023136"/>
    </source>
</evidence>
<dbReference type="Proteomes" id="UP000515203">
    <property type="component" value="Unplaced"/>
</dbReference>
<feature type="transmembrane region" description="Helical" evidence="6">
    <location>
        <begin position="129"/>
        <end position="150"/>
    </location>
</feature>
<evidence type="ECO:0000256" key="3">
    <source>
        <dbReference type="ARBA" id="ARBA00022692"/>
    </source>
</evidence>
<evidence type="ECO:0000313" key="7">
    <source>
        <dbReference type="Proteomes" id="UP000515203"/>
    </source>
</evidence>
<keyword evidence="7" id="KW-1185">Reference proteome</keyword>
<comment type="subcellular location">
    <subcellularLocation>
        <location evidence="1">Membrane</location>
        <topology evidence="1">Multi-pass membrane protein</topology>
    </subcellularLocation>
</comment>
<dbReference type="OMA" id="FNVLMWY"/>
<dbReference type="PANTHER" id="PTHR23320:SF42">
    <property type="entry name" value="MEMBRANE-SPANNING 4-DOMAINS SUBFAMILY A MEMBER 13"/>
    <property type="match status" value="1"/>
</dbReference>
<keyword evidence="3 6" id="KW-0812">Transmembrane</keyword>
<gene>
    <name evidence="8 9 10" type="primary">Ms4a13</name>
</gene>
<dbReference type="GeneTree" id="ENSGT00390000015662"/>
<dbReference type="GO" id="GO:0005886">
    <property type="term" value="C:plasma membrane"/>
    <property type="evidence" value="ECO:0007669"/>
    <property type="project" value="TreeGrafter"/>
</dbReference>
<evidence type="ECO:0000256" key="2">
    <source>
        <dbReference type="ARBA" id="ARBA00009565"/>
    </source>
</evidence>
<name>A0A6P6DRZ6_OCTDE</name>
<evidence type="ECO:0000256" key="4">
    <source>
        <dbReference type="ARBA" id="ARBA00022989"/>
    </source>
</evidence>
<dbReference type="AlphaFoldDB" id="A0A6P6DRZ6"/>
<comment type="similarity">
    <text evidence="2">Belongs to the MS4A family.</text>
</comment>
<proteinExistence type="inferred from homology"/>
<organism evidence="7 9">
    <name type="scientific">Octodon degus</name>
    <name type="common">Degu</name>
    <name type="synonym">Sciurus degus</name>
    <dbReference type="NCBI Taxonomy" id="10160"/>
    <lineage>
        <taxon>Eukaryota</taxon>
        <taxon>Metazoa</taxon>
        <taxon>Chordata</taxon>
        <taxon>Craniata</taxon>
        <taxon>Vertebrata</taxon>
        <taxon>Euteleostomi</taxon>
        <taxon>Mammalia</taxon>
        <taxon>Eutheria</taxon>
        <taxon>Euarchontoglires</taxon>
        <taxon>Glires</taxon>
        <taxon>Rodentia</taxon>
        <taxon>Hystricomorpha</taxon>
        <taxon>Octodontidae</taxon>
        <taxon>Octodon</taxon>
    </lineage>
</organism>
<dbReference type="RefSeq" id="XP_023562812.1">
    <property type="nucleotide sequence ID" value="XM_023707044.1"/>
</dbReference>
<reference evidence="8 9" key="1">
    <citation type="submission" date="2025-04" db="UniProtKB">
        <authorList>
            <consortium name="RefSeq"/>
        </authorList>
    </citation>
    <scope>IDENTIFICATION</scope>
</reference>
<feature type="transmembrane region" description="Helical" evidence="6">
    <location>
        <begin position="14"/>
        <end position="39"/>
    </location>
</feature>
<evidence type="ECO:0000256" key="6">
    <source>
        <dbReference type="SAM" id="Phobius"/>
    </source>
</evidence>
<dbReference type="Pfam" id="PF04103">
    <property type="entry name" value="CD20"/>
    <property type="match status" value="1"/>
</dbReference>
<protein>
    <submittedName>
        <fullName evidence="8 9">Membrane-spanning 4-domains subfamily A member 13 isoform X1</fullName>
    </submittedName>
</protein>
<dbReference type="InterPro" id="IPR007237">
    <property type="entry name" value="CD20-like"/>
</dbReference>
<evidence type="ECO:0000313" key="8">
    <source>
        <dbReference type="RefSeq" id="XP_012368276.2"/>
    </source>
</evidence>
<keyword evidence="5 6" id="KW-0472">Membrane</keyword>
<evidence type="ECO:0000313" key="9">
    <source>
        <dbReference type="RefSeq" id="XP_023562812.1"/>
    </source>
</evidence>
<dbReference type="RefSeq" id="XP_012368276.2">
    <property type="nucleotide sequence ID" value="XM_012512822.2"/>
</dbReference>
<dbReference type="GeneID" id="101589262"/>
<evidence type="ECO:0000313" key="10">
    <source>
        <dbReference type="RefSeq" id="XP_023562813.1"/>
    </source>
</evidence>
<keyword evidence="4 6" id="KW-1133">Transmembrane helix</keyword>
<dbReference type="RefSeq" id="XP_023562813.1">
    <property type="nucleotide sequence ID" value="XM_023707045.1"/>
</dbReference>
<dbReference type="PANTHER" id="PTHR23320">
    <property type="entry name" value="MEMBRANE-SPANNING 4-DOMAINS SUBFAMILY A MS4A -RELATED"/>
    <property type="match status" value="1"/>
</dbReference>
<dbReference type="GO" id="GO:0007166">
    <property type="term" value="P:cell surface receptor signaling pathway"/>
    <property type="evidence" value="ECO:0007669"/>
    <property type="project" value="TreeGrafter"/>
</dbReference>
<accession>A0A6P6DRZ6</accession>
<dbReference type="CTD" id="503497"/>